<sequence>MSAAQIAEVGALLQSLQQSWPMPSRPRPITIIGAGGIVQDAHLPAYRKIGLPVAGIFDIDGGKAREVAERFGVPVVHETLEAAIAATGPDGIFDLALPPDAILPAVAQLPERSVALVQKPLGRDLAAARQIVSAVDARSITAAVNFQLRFTPSMLAIRDAVRRGLLGDIVELEVHLAVYMPWELWAFIPRMHAVEIPLHSIHYLDWIRSVLGEPQSAYAKAVPHPRYPDLKDARSSIILDYGAAARCCLSLNHTYNYGPKHVEATIRVEGTKGCARLELGYLIDYVKPHPEKLEMIVEGGDWTTVPLVGERVPDAFGAVMSNLQRFAAGEDAVLDTDVHDSIRTMALVDACLASSRLGGVVPEAI</sequence>
<dbReference type="RefSeq" id="WP_183398986.1">
    <property type="nucleotide sequence ID" value="NZ_JACIDS010000003.1"/>
</dbReference>
<name>A0A840ALZ8_9HYPH</name>
<keyword evidence="6" id="KW-1185">Reference proteome</keyword>
<dbReference type="InterPro" id="IPR051317">
    <property type="entry name" value="Gfo/Idh/MocA_oxidoreduct"/>
</dbReference>
<dbReference type="InterPro" id="IPR055170">
    <property type="entry name" value="GFO_IDH_MocA-like_dom"/>
</dbReference>
<gene>
    <name evidence="5" type="ORF">GGR25_002389</name>
</gene>
<evidence type="ECO:0000259" key="4">
    <source>
        <dbReference type="Pfam" id="PF22725"/>
    </source>
</evidence>
<evidence type="ECO:0000313" key="6">
    <source>
        <dbReference type="Proteomes" id="UP000553963"/>
    </source>
</evidence>
<dbReference type="Gene3D" id="3.30.360.10">
    <property type="entry name" value="Dihydrodipicolinate Reductase, domain 2"/>
    <property type="match status" value="1"/>
</dbReference>
<evidence type="ECO:0000259" key="3">
    <source>
        <dbReference type="Pfam" id="PF01408"/>
    </source>
</evidence>
<evidence type="ECO:0000256" key="1">
    <source>
        <dbReference type="ARBA" id="ARBA00010928"/>
    </source>
</evidence>
<dbReference type="Pfam" id="PF01408">
    <property type="entry name" value="GFO_IDH_MocA"/>
    <property type="match status" value="1"/>
</dbReference>
<organism evidence="5 6">
    <name type="scientific">Kaistia hirudinis</name>
    <dbReference type="NCBI Taxonomy" id="1293440"/>
    <lineage>
        <taxon>Bacteria</taxon>
        <taxon>Pseudomonadati</taxon>
        <taxon>Pseudomonadota</taxon>
        <taxon>Alphaproteobacteria</taxon>
        <taxon>Hyphomicrobiales</taxon>
        <taxon>Kaistiaceae</taxon>
        <taxon>Kaistia</taxon>
    </lineage>
</organism>
<comment type="similarity">
    <text evidence="1">Belongs to the Gfo/Idh/MocA family.</text>
</comment>
<dbReference type="EMBL" id="JACIDS010000003">
    <property type="protein sequence ID" value="MBB3931339.1"/>
    <property type="molecule type" value="Genomic_DNA"/>
</dbReference>
<dbReference type="Pfam" id="PF22725">
    <property type="entry name" value="GFO_IDH_MocA_C3"/>
    <property type="match status" value="1"/>
</dbReference>
<dbReference type="InterPro" id="IPR036291">
    <property type="entry name" value="NAD(P)-bd_dom_sf"/>
</dbReference>
<reference evidence="5 6" key="1">
    <citation type="submission" date="2020-08" db="EMBL/GenBank/DDBJ databases">
        <title>Genomic Encyclopedia of Type Strains, Phase IV (KMG-IV): sequencing the most valuable type-strain genomes for metagenomic binning, comparative biology and taxonomic classification.</title>
        <authorList>
            <person name="Goeker M."/>
        </authorList>
    </citation>
    <scope>NUCLEOTIDE SEQUENCE [LARGE SCALE GENOMIC DNA]</scope>
    <source>
        <strain evidence="5 6">DSM 25966</strain>
    </source>
</reference>
<accession>A0A840ALZ8</accession>
<proteinExistence type="inferred from homology"/>
<dbReference type="GO" id="GO:0000166">
    <property type="term" value="F:nucleotide binding"/>
    <property type="evidence" value="ECO:0007669"/>
    <property type="project" value="InterPro"/>
</dbReference>
<protein>
    <submittedName>
        <fullName evidence="5">Putative dehydrogenase</fullName>
    </submittedName>
</protein>
<evidence type="ECO:0000313" key="5">
    <source>
        <dbReference type="EMBL" id="MBB3931339.1"/>
    </source>
</evidence>
<evidence type="ECO:0000256" key="2">
    <source>
        <dbReference type="ARBA" id="ARBA00023002"/>
    </source>
</evidence>
<dbReference type="InterPro" id="IPR000683">
    <property type="entry name" value="Gfo/Idh/MocA-like_OxRdtase_N"/>
</dbReference>
<dbReference type="AlphaFoldDB" id="A0A840ALZ8"/>
<comment type="caution">
    <text evidence="5">The sequence shown here is derived from an EMBL/GenBank/DDBJ whole genome shotgun (WGS) entry which is preliminary data.</text>
</comment>
<dbReference type="GO" id="GO:0016491">
    <property type="term" value="F:oxidoreductase activity"/>
    <property type="evidence" value="ECO:0007669"/>
    <property type="project" value="UniProtKB-KW"/>
</dbReference>
<dbReference type="PANTHER" id="PTHR43708">
    <property type="entry name" value="CONSERVED EXPRESSED OXIDOREDUCTASE (EUROFUNG)"/>
    <property type="match status" value="1"/>
</dbReference>
<dbReference type="Proteomes" id="UP000553963">
    <property type="component" value="Unassembled WGS sequence"/>
</dbReference>
<dbReference type="Gene3D" id="3.40.50.720">
    <property type="entry name" value="NAD(P)-binding Rossmann-like Domain"/>
    <property type="match status" value="1"/>
</dbReference>
<dbReference type="PANTHER" id="PTHR43708:SF5">
    <property type="entry name" value="CONSERVED EXPRESSED OXIDOREDUCTASE (EUROFUNG)-RELATED"/>
    <property type="match status" value="1"/>
</dbReference>
<dbReference type="SUPFAM" id="SSF55347">
    <property type="entry name" value="Glyceraldehyde-3-phosphate dehydrogenase-like, C-terminal domain"/>
    <property type="match status" value="1"/>
</dbReference>
<feature type="domain" description="GFO/IDH/MocA-like oxidoreductase" evidence="4">
    <location>
        <begin position="155"/>
        <end position="275"/>
    </location>
</feature>
<keyword evidence="2" id="KW-0560">Oxidoreductase</keyword>
<dbReference type="SUPFAM" id="SSF51735">
    <property type="entry name" value="NAD(P)-binding Rossmann-fold domains"/>
    <property type="match status" value="1"/>
</dbReference>
<feature type="domain" description="Gfo/Idh/MocA-like oxidoreductase N-terminal" evidence="3">
    <location>
        <begin position="29"/>
        <end position="146"/>
    </location>
</feature>